<gene>
    <name evidence="1" type="ORF">SAMN05216337_10335</name>
</gene>
<accession>A0A1G7F709</accession>
<name>A0A1G7F709_9BRAD</name>
<evidence type="ECO:0000313" key="1">
    <source>
        <dbReference type="EMBL" id="SDE71687.1"/>
    </source>
</evidence>
<organism evidence="1 2">
    <name type="scientific">Bradyrhizobium brasilense</name>
    <dbReference type="NCBI Taxonomy" id="1419277"/>
    <lineage>
        <taxon>Bacteria</taxon>
        <taxon>Pseudomonadati</taxon>
        <taxon>Pseudomonadota</taxon>
        <taxon>Alphaproteobacteria</taxon>
        <taxon>Hyphomicrobiales</taxon>
        <taxon>Nitrobacteraceae</taxon>
        <taxon>Bradyrhizobium</taxon>
    </lineage>
</organism>
<protein>
    <submittedName>
        <fullName evidence="1">Uncharacterized protein</fullName>
    </submittedName>
</protein>
<dbReference type="RefSeq" id="WP_092087234.1">
    <property type="nucleotide sequence ID" value="NZ_FMZW01000033.1"/>
</dbReference>
<dbReference type="Proteomes" id="UP000199245">
    <property type="component" value="Unassembled WGS sequence"/>
</dbReference>
<evidence type="ECO:0000313" key="2">
    <source>
        <dbReference type="Proteomes" id="UP000199245"/>
    </source>
</evidence>
<dbReference type="EMBL" id="FMZW01000033">
    <property type="protein sequence ID" value="SDE71687.1"/>
    <property type="molecule type" value="Genomic_DNA"/>
</dbReference>
<dbReference type="AlphaFoldDB" id="A0A1G7F709"/>
<dbReference type="InterPro" id="IPR023296">
    <property type="entry name" value="Glyco_hydro_beta-prop_sf"/>
</dbReference>
<sequence length="372" mass="40247">MIARGLVFVILTLFPAGAIARSWFLNGLGSSGIYHIWEFGDDGLVSSLTPALSPPDGVLHLAWPSAIAPDAHTRRLYASAYTTGWFQLRLWTSTNEGAWIPQGIAFQSDASEPGGIGPAQVAYEPGAAEPYMIYYLDRASNQIKLATSVDGMTFTRHGAVITPSLPEEASGLSISYACRRANGEYVIFYHGYYNNTQNAVALVATASSAQGPFTKKTIIARPDGFASTLSAHRLNATATADVAVPLGIPLLVGGGTARQEANVAIKQDETTIWFERPFVFDHVSDRLVSVSRNKVELSYAQEQPDGSWRGVFSLYNPDPNVASEYTTEGSARSLTAPWSYARTGFRFKPWYRGGENSTENPTPLLSNDACSS</sequence>
<proteinExistence type="predicted"/>
<dbReference type="SUPFAM" id="SSF75005">
    <property type="entry name" value="Arabinanase/levansucrase/invertase"/>
    <property type="match status" value="1"/>
</dbReference>
<dbReference type="Gene3D" id="2.115.10.20">
    <property type="entry name" value="Glycosyl hydrolase domain, family 43"/>
    <property type="match status" value="1"/>
</dbReference>
<reference evidence="1 2" key="1">
    <citation type="submission" date="2016-10" db="EMBL/GenBank/DDBJ databases">
        <authorList>
            <person name="de Groot N.N."/>
        </authorList>
    </citation>
    <scope>NUCLEOTIDE SEQUENCE [LARGE SCALE GENOMIC DNA]</scope>
    <source>
        <strain evidence="1 2">R5</strain>
    </source>
</reference>